<proteinExistence type="inferred from homology"/>
<keyword evidence="5 8" id="KW-0784">Thiamine biosynthesis</keyword>
<gene>
    <name evidence="8" type="primary">thiG</name>
    <name evidence="10" type="ORF">CCO03_14045</name>
</gene>
<dbReference type="PANTHER" id="PTHR34266:SF2">
    <property type="entry name" value="THIAZOLE SYNTHASE"/>
    <property type="match status" value="1"/>
</dbReference>
<evidence type="ECO:0000256" key="3">
    <source>
        <dbReference type="ARBA" id="ARBA00011960"/>
    </source>
</evidence>
<dbReference type="Proteomes" id="UP000196138">
    <property type="component" value="Chromosome"/>
</dbReference>
<name>A0A1Y0ET65_9BURK</name>
<comment type="function">
    <text evidence="1 8">Catalyzes the rearrangement of 1-deoxy-D-xylulose 5-phosphate (DXP) to produce the thiazole phosphate moiety of thiamine. Sulfur is provided by the thiocarboxylate moiety of the carrier protein ThiS. In vitro, sulfur can be provided by H(2)S.</text>
</comment>
<dbReference type="RefSeq" id="WP_087284705.1">
    <property type="nucleotide sequence ID" value="NZ_CP021455.1"/>
</dbReference>
<dbReference type="InterPro" id="IPR033983">
    <property type="entry name" value="Thiazole_synthase_ThiG"/>
</dbReference>
<feature type="binding site" evidence="8">
    <location>
        <begin position="213"/>
        <end position="214"/>
    </location>
    <ligand>
        <name>1-deoxy-D-xylulose 5-phosphate</name>
        <dbReference type="ChEBI" id="CHEBI:57792"/>
    </ligand>
</feature>
<sequence length="307" mass="31834">MNSAETSPPSAAAEPAGWVTAQRGADHWQVGDVTLTSRFLLGTAGYPSPKVLGDAIAASGSQVVTVGLKRQLSAAGDNGFVDIIRAALAGQGARLLPNTAGCRTAREAVQLAHMARELYDTAWLKLEVVGDEYTLQPDPYELVVAAQELVREGFTVFPYCTDDLVTCQRLLDVGCPLLMPWGAPIGSGQGLVNPFALRTLRERLPDTVLIIDAGIGAPSHAAQAMELGFDAVLLNSAVSQASEPVRMAGAFRQAVEAGRDAWLAGVMAKQDYAVASTPVTGNPFLLNPAASAGGLVLPGAGSAGGTR</sequence>
<dbReference type="EMBL" id="CP021455">
    <property type="protein sequence ID" value="ARU06864.1"/>
    <property type="molecule type" value="Genomic_DNA"/>
</dbReference>
<evidence type="ECO:0000313" key="10">
    <source>
        <dbReference type="EMBL" id="ARU06864.1"/>
    </source>
</evidence>
<comment type="similarity">
    <text evidence="8">Belongs to the ThiG family.</text>
</comment>
<dbReference type="AlphaFoldDB" id="A0A1Y0ET65"/>
<feature type="binding site" evidence="8">
    <location>
        <begin position="235"/>
        <end position="236"/>
    </location>
    <ligand>
        <name>1-deoxy-D-xylulose 5-phosphate</name>
        <dbReference type="ChEBI" id="CHEBI:57792"/>
    </ligand>
</feature>
<organism evidence="10 11">
    <name type="scientific">Comamonas serinivorans</name>
    <dbReference type="NCBI Taxonomy" id="1082851"/>
    <lineage>
        <taxon>Bacteria</taxon>
        <taxon>Pseudomonadati</taxon>
        <taxon>Pseudomonadota</taxon>
        <taxon>Betaproteobacteria</taxon>
        <taxon>Burkholderiales</taxon>
        <taxon>Comamonadaceae</taxon>
        <taxon>Comamonas</taxon>
    </lineage>
</organism>
<evidence type="ECO:0000256" key="6">
    <source>
        <dbReference type="ARBA" id="ARBA00023270"/>
    </source>
</evidence>
<evidence type="ECO:0000313" key="11">
    <source>
        <dbReference type="Proteomes" id="UP000196138"/>
    </source>
</evidence>
<evidence type="ECO:0000256" key="5">
    <source>
        <dbReference type="ARBA" id="ARBA00022977"/>
    </source>
</evidence>
<dbReference type="CDD" id="cd04728">
    <property type="entry name" value="ThiG"/>
    <property type="match status" value="1"/>
</dbReference>
<keyword evidence="8" id="KW-0963">Cytoplasm</keyword>
<dbReference type="PANTHER" id="PTHR34266">
    <property type="entry name" value="THIAZOLE SYNTHASE"/>
    <property type="match status" value="1"/>
</dbReference>
<dbReference type="InterPro" id="IPR013785">
    <property type="entry name" value="Aldolase_TIM"/>
</dbReference>
<feature type="binding site" evidence="8">
    <location>
        <position position="186"/>
    </location>
    <ligand>
        <name>1-deoxy-D-xylulose 5-phosphate</name>
        <dbReference type="ChEBI" id="CHEBI:57792"/>
    </ligand>
</feature>
<feature type="active site" description="Schiff-base intermediate with DXP" evidence="8">
    <location>
        <position position="125"/>
    </location>
</feature>
<keyword evidence="6 8" id="KW-0704">Schiff base</keyword>
<comment type="subunit">
    <text evidence="8">Homotetramer. Forms heterodimers with either ThiH or ThiS.</text>
</comment>
<comment type="catalytic activity">
    <reaction evidence="7 8">
        <text>[ThiS sulfur-carrier protein]-C-terminal-Gly-aminoethanethioate + 2-iminoacetate + 1-deoxy-D-xylulose 5-phosphate = [ThiS sulfur-carrier protein]-C-terminal Gly-Gly + 2-[(2R,5Z)-2-carboxy-4-methylthiazol-5(2H)-ylidene]ethyl phosphate + 2 H2O + H(+)</text>
        <dbReference type="Rhea" id="RHEA:26297"/>
        <dbReference type="Rhea" id="RHEA-COMP:12909"/>
        <dbReference type="Rhea" id="RHEA-COMP:19908"/>
        <dbReference type="ChEBI" id="CHEBI:15377"/>
        <dbReference type="ChEBI" id="CHEBI:15378"/>
        <dbReference type="ChEBI" id="CHEBI:57792"/>
        <dbReference type="ChEBI" id="CHEBI:62899"/>
        <dbReference type="ChEBI" id="CHEBI:77846"/>
        <dbReference type="ChEBI" id="CHEBI:90778"/>
        <dbReference type="ChEBI" id="CHEBI:232372"/>
        <dbReference type="EC" id="2.8.1.10"/>
    </reaction>
</comment>
<reference evidence="10 11" key="1">
    <citation type="submission" date="2017-05" db="EMBL/GenBank/DDBJ databases">
        <authorList>
            <person name="Song R."/>
            <person name="Chenine A.L."/>
            <person name="Ruprecht R.M."/>
        </authorList>
    </citation>
    <scope>NUCLEOTIDE SEQUENCE [LARGE SCALE GENOMIC DNA]</scope>
    <source>
        <strain evidence="10 11">DSM 26136</strain>
    </source>
</reference>
<dbReference type="InterPro" id="IPR008867">
    <property type="entry name" value="ThiG"/>
</dbReference>
<dbReference type="Gene3D" id="3.20.20.70">
    <property type="entry name" value="Aldolase class I"/>
    <property type="match status" value="1"/>
</dbReference>
<evidence type="ECO:0000256" key="1">
    <source>
        <dbReference type="ARBA" id="ARBA00002834"/>
    </source>
</evidence>
<dbReference type="GO" id="GO:1990107">
    <property type="term" value="F:thiazole synthase activity"/>
    <property type="evidence" value="ECO:0007669"/>
    <property type="project" value="UniProtKB-EC"/>
</dbReference>
<dbReference type="GO" id="GO:0005737">
    <property type="term" value="C:cytoplasm"/>
    <property type="evidence" value="ECO:0007669"/>
    <property type="project" value="UniProtKB-SubCell"/>
</dbReference>
<keyword evidence="4 8" id="KW-0808">Transferase</keyword>
<dbReference type="GO" id="GO:0009229">
    <property type="term" value="P:thiamine diphosphate biosynthetic process"/>
    <property type="evidence" value="ECO:0007669"/>
    <property type="project" value="UniProtKB-UniRule"/>
</dbReference>
<protein>
    <recommendedName>
        <fullName evidence="3 8">Thiazole synthase</fullName>
        <ecNumber evidence="3 8">2.8.1.10</ecNumber>
    </recommendedName>
</protein>
<dbReference type="OrthoDB" id="9805935at2"/>
<dbReference type="SUPFAM" id="SSF110399">
    <property type="entry name" value="ThiG-like"/>
    <property type="match status" value="1"/>
</dbReference>
<evidence type="ECO:0000256" key="7">
    <source>
        <dbReference type="ARBA" id="ARBA00049897"/>
    </source>
</evidence>
<dbReference type="Pfam" id="PF05690">
    <property type="entry name" value="ThiG"/>
    <property type="match status" value="1"/>
</dbReference>
<accession>A0A1Y0ET65</accession>
<keyword evidence="11" id="KW-1185">Reference proteome</keyword>
<comment type="subcellular location">
    <subcellularLocation>
        <location evidence="8">Cytoplasm</location>
    </subcellularLocation>
</comment>
<evidence type="ECO:0000256" key="2">
    <source>
        <dbReference type="ARBA" id="ARBA00004948"/>
    </source>
</evidence>
<evidence type="ECO:0000256" key="8">
    <source>
        <dbReference type="HAMAP-Rule" id="MF_00443"/>
    </source>
</evidence>
<comment type="pathway">
    <text evidence="2 8">Cofactor biosynthesis; thiamine diphosphate biosynthesis.</text>
</comment>
<evidence type="ECO:0000259" key="9">
    <source>
        <dbReference type="Pfam" id="PF05690"/>
    </source>
</evidence>
<feature type="domain" description="Thiazole synthase ThiG" evidence="9">
    <location>
        <begin position="30"/>
        <end position="278"/>
    </location>
</feature>
<evidence type="ECO:0000256" key="4">
    <source>
        <dbReference type="ARBA" id="ARBA00022679"/>
    </source>
</evidence>
<dbReference type="UniPathway" id="UPA00060"/>
<dbReference type="HAMAP" id="MF_00443">
    <property type="entry name" value="ThiG"/>
    <property type="match status" value="1"/>
</dbReference>
<dbReference type="EC" id="2.8.1.10" evidence="3 8"/>
<dbReference type="KEGG" id="cser:CCO03_14045"/>